<dbReference type="SMART" id="SM00220">
    <property type="entry name" value="S_TKc"/>
    <property type="match status" value="1"/>
</dbReference>
<reference evidence="9 10" key="1">
    <citation type="submission" date="2020-08" db="EMBL/GenBank/DDBJ databases">
        <title>Genomic Encyclopedia of Type Strains, Phase III (KMG-III): the genomes of soil and plant-associated and newly described type strains.</title>
        <authorList>
            <person name="Whitman W."/>
        </authorList>
    </citation>
    <scope>NUCLEOTIDE SEQUENCE [LARGE SCALE GENOMIC DNA]</scope>
    <source>
        <strain evidence="9 10">CECT 8640</strain>
    </source>
</reference>
<comment type="caution">
    <text evidence="9">The sequence shown here is derived from an EMBL/GenBank/DDBJ whole genome shotgun (WGS) entry which is preliminary data.</text>
</comment>
<evidence type="ECO:0000256" key="2">
    <source>
        <dbReference type="ARBA" id="ARBA00022679"/>
    </source>
</evidence>
<dbReference type="InterPro" id="IPR011009">
    <property type="entry name" value="Kinase-like_dom_sf"/>
</dbReference>
<organism evidence="9 10">
    <name type="scientific">Saccharothrix tamanrassetensis</name>
    <dbReference type="NCBI Taxonomy" id="1051531"/>
    <lineage>
        <taxon>Bacteria</taxon>
        <taxon>Bacillati</taxon>
        <taxon>Actinomycetota</taxon>
        <taxon>Actinomycetes</taxon>
        <taxon>Pseudonocardiales</taxon>
        <taxon>Pseudonocardiaceae</taxon>
        <taxon>Saccharothrix</taxon>
    </lineage>
</organism>
<keyword evidence="3" id="KW-0547">Nucleotide-binding</keyword>
<evidence type="ECO:0000256" key="6">
    <source>
        <dbReference type="ARBA" id="ARBA00023170"/>
    </source>
</evidence>
<dbReference type="PROSITE" id="PS50011">
    <property type="entry name" value="PROTEIN_KINASE_DOM"/>
    <property type="match status" value="1"/>
</dbReference>
<dbReference type="GO" id="GO:0005524">
    <property type="term" value="F:ATP binding"/>
    <property type="evidence" value="ECO:0007669"/>
    <property type="project" value="UniProtKB-KW"/>
</dbReference>
<dbReference type="EMBL" id="JACHJN010000014">
    <property type="protein sequence ID" value="MBB5960197.1"/>
    <property type="molecule type" value="Genomic_DNA"/>
</dbReference>
<dbReference type="InterPro" id="IPR008979">
    <property type="entry name" value="Galactose-bd-like_sf"/>
</dbReference>
<dbReference type="EC" id="2.7.11.1" evidence="1"/>
<dbReference type="Pfam" id="PF08305">
    <property type="entry name" value="NPCBM"/>
    <property type="match status" value="1"/>
</dbReference>
<dbReference type="AlphaFoldDB" id="A0A841CVZ9"/>
<feature type="compositionally biased region" description="Low complexity" evidence="7">
    <location>
        <begin position="525"/>
        <end position="546"/>
    </location>
</feature>
<name>A0A841CVZ9_9PSEU</name>
<feature type="region of interest" description="Disordered" evidence="7">
    <location>
        <begin position="523"/>
        <end position="546"/>
    </location>
</feature>
<dbReference type="InterPro" id="IPR050660">
    <property type="entry name" value="NEK_Ser/Thr_kinase"/>
</dbReference>
<dbReference type="Gene3D" id="2.60.120.1060">
    <property type="entry name" value="NPCBM/NEW2 domain"/>
    <property type="match status" value="1"/>
</dbReference>
<evidence type="ECO:0000256" key="4">
    <source>
        <dbReference type="ARBA" id="ARBA00022777"/>
    </source>
</evidence>
<dbReference type="InterPro" id="IPR000719">
    <property type="entry name" value="Prot_kinase_dom"/>
</dbReference>
<keyword evidence="6" id="KW-0675">Receptor</keyword>
<dbReference type="SUPFAM" id="SSF49785">
    <property type="entry name" value="Galactose-binding domain-like"/>
    <property type="match status" value="1"/>
</dbReference>
<proteinExistence type="predicted"/>
<evidence type="ECO:0000313" key="10">
    <source>
        <dbReference type="Proteomes" id="UP000547510"/>
    </source>
</evidence>
<evidence type="ECO:0000256" key="5">
    <source>
        <dbReference type="ARBA" id="ARBA00022840"/>
    </source>
</evidence>
<sequence>MEQRLGDGYRLGPRRGSTVLGYVHEGVREEPDGETTPVVITVLGEDVATAPGVVDHLKMLVNRVRGVGGENLAPVRDVLADEQHVYVVADHVPGRDLRGWIAANGPMLPSGVAEFGIGVATALAALHDQGVAHLGVTADSLLVDGTTARLTGHCVVPALMDAPKLGPDTVALAMPQYVAPELLRGEPVGPPADLYALGAVLYQLCCGVPPFGGKRVHVTLADHVEHLPGRPEGIPDPLWSAICALMAKNPADRPSARELIGRFADLPTVLGVWSVAPWIEAPPPAVTPETVTPPPPPLTGGFGGGLMYVPGAAMTKPRRRRALQLTAVGRSLNEAKVSLPGSVELEAVPRYSPDKEDGTVLEQLPLPGKPLEDKVRLVVARDVVPIQLDTVEPVTGRMESSRVEAGVATMAGKQYLHSLGADVNGCTLEGEVDFLLSKAFGKLTATVGLDDESASPEAKVHLEVLADNRKVAEATAEYGKVVPIEADLTDVLRLRVQWQLTTEDSCGKYTTVVLGTPMVHGFPETLPTSGTPAATATTTRTTTTTR</sequence>
<feature type="domain" description="Protein kinase" evidence="8">
    <location>
        <begin position="9"/>
        <end position="269"/>
    </location>
</feature>
<keyword evidence="2 9" id="KW-0808">Transferase</keyword>
<evidence type="ECO:0000313" key="9">
    <source>
        <dbReference type="EMBL" id="MBB5960197.1"/>
    </source>
</evidence>
<dbReference type="GO" id="GO:0004674">
    <property type="term" value="F:protein serine/threonine kinase activity"/>
    <property type="evidence" value="ECO:0007669"/>
    <property type="project" value="UniProtKB-EC"/>
</dbReference>
<keyword evidence="4 9" id="KW-0418">Kinase</keyword>
<dbReference type="InterPro" id="IPR013222">
    <property type="entry name" value="Glyco_hyd_98_carb-bd"/>
</dbReference>
<dbReference type="Proteomes" id="UP000547510">
    <property type="component" value="Unassembled WGS sequence"/>
</dbReference>
<dbReference type="RefSeq" id="WP_184698186.1">
    <property type="nucleotide sequence ID" value="NZ_JACHJN010000014.1"/>
</dbReference>
<dbReference type="Pfam" id="PF00069">
    <property type="entry name" value="Pkinase"/>
    <property type="match status" value="1"/>
</dbReference>
<protein>
    <recommendedName>
        <fullName evidence="1">non-specific serine/threonine protein kinase</fullName>
        <ecNumber evidence="1">2.7.11.1</ecNumber>
    </recommendedName>
</protein>
<dbReference type="InterPro" id="IPR038637">
    <property type="entry name" value="NPCBM_sf"/>
</dbReference>
<dbReference type="PANTHER" id="PTHR43671:SF13">
    <property type="entry name" value="SERINE_THREONINE-PROTEIN KINASE NEK2"/>
    <property type="match status" value="1"/>
</dbReference>
<accession>A0A841CVZ9</accession>
<dbReference type="PANTHER" id="PTHR43671">
    <property type="entry name" value="SERINE/THREONINE-PROTEIN KINASE NEK"/>
    <property type="match status" value="1"/>
</dbReference>
<evidence type="ECO:0000256" key="3">
    <source>
        <dbReference type="ARBA" id="ARBA00022741"/>
    </source>
</evidence>
<dbReference type="CDD" id="cd14014">
    <property type="entry name" value="STKc_PknB_like"/>
    <property type="match status" value="1"/>
</dbReference>
<evidence type="ECO:0000256" key="1">
    <source>
        <dbReference type="ARBA" id="ARBA00012513"/>
    </source>
</evidence>
<evidence type="ECO:0000256" key="7">
    <source>
        <dbReference type="SAM" id="MobiDB-lite"/>
    </source>
</evidence>
<keyword evidence="5" id="KW-0067">ATP-binding</keyword>
<gene>
    <name evidence="9" type="ORF">FHS29_006820</name>
</gene>
<dbReference type="SUPFAM" id="SSF56112">
    <property type="entry name" value="Protein kinase-like (PK-like)"/>
    <property type="match status" value="1"/>
</dbReference>
<dbReference type="Gene3D" id="1.10.510.10">
    <property type="entry name" value="Transferase(Phosphotransferase) domain 1"/>
    <property type="match status" value="1"/>
</dbReference>
<evidence type="ECO:0000259" key="8">
    <source>
        <dbReference type="PROSITE" id="PS50011"/>
    </source>
</evidence>
<keyword evidence="10" id="KW-1185">Reference proteome</keyword>